<dbReference type="InterPro" id="IPR025332">
    <property type="entry name" value="DUF4238"/>
</dbReference>
<reference evidence="1 2" key="1">
    <citation type="submission" date="2022-04" db="EMBL/GenBank/DDBJ databases">
        <authorList>
            <person name="Ra J.-S."/>
            <person name="Kim S.-B."/>
        </authorList>
    </citation>
    <scope>NUCLEOTIDE SEQUENCE [LARGE SCALE GENOMIC DNA]</scope>
    <source>
        <strain evidence="1 2">MMS21-Er5</strain>
    </source>
</reference>
<organism evidence="1 2">
    <name type="scientific">Flavobacterium humidisoli</name>
    <dbReference type="NCBI Taxonomy" id="2937442"/>
    <lineage>
        <taxon>Bacteria</taxon>
        <taxon>Pseudomonadati</taxon>
        <taxon>Bacteroidota</taxon>
        <taxon>Flavobacteriia</taxon>
        <taxon>Flavobacteriales</taxon>
        <taxon>Flavobacteriaceae</taxon>
        <taxon>Flavobacterium</taxon>
    </lineage>
</organism>
<accession>A0ABY4LRS2</accession>
<keyword evidence="2" id="KW-1185">Reference proteome</keyword>
<dbReference type="Proteomes" id="UP000829998">
    <property type="component" value="Chromosome"/>
</dbReference>
<sequence>MAHQKKKITKNQHFVPQFFQRFFSYENNEKTIGMFNTQLNLFKSHVPISSQLSSDYFYGRDGELEEWLSKMETDSAPIFREMWEKEKLPIAKGLNHSKMLHFMIILDLRNPIRFGILNNFEQKLLTTKSKISEGNLPTDMIPGLQEQQSDQGKLNSLKSTKELVPDLIELKYKLLKNTTPNPFIISDNPLILYNQFLEKRKWKVCSQRDYGLKGMQFFLPLNDSYMLVVYDHNIYKLGTKKQDIVTIDDKNSIDQLNLLQFLNSETTVNFNHRASKHYIETLYEKSKKYKKANNVSIDVHKMNFTKESDNLSAQMIEMGVSDLNINLTLQKLNFVSKSSAVKLKSINDQYRKNIKFRGHTYAVYTFIPIMKKPQ</sequence>
<dbReference type="EMBL" id="CP096829">
    <property type="protein sequence ID" value="UPZ14365.1"/>
    <property type="molecule type" value="Genomic_DNA"/>
</dbReference>
<evidence type="ECO:0000313" key="1">
    <source>
        <dbReference type="EMBL" id="UPZ14365.1"/>
    </source>
</evidence>
<protein>
    <submittedName>
        <fullName evidence="1">DUF4238 domain-containing protein</fullName>
    </submittedName>
</protein>
<name>A0ABY4LRS2_9FLAO</name>
<evidence type="ECO:0000313" key="2">
    <source>
        <dbReference type="Proteomes" id="UP000829998"/>
    </source>
</evidence>
<gene>
    <name evidence="1" type="ORF">M0M44_16550</name>
</gene>
<dbReference type="RefSeq" id="WP_248726665.1">
    <property type="nucleotide sequence ID" value="NZ_CP096829.1"/>
</dbReference>
<dbReference type="Pfam" id="PF14022">
    <property type="entry name" value="DUF4238"/>
    <property type="match status" value="1"/>
</dbReference>
<proteinExistence type="predicted"/>